<evidence type="ECO:0000256" key="3">
    <source>
        <dbReference type="ARBA" id="ARBA00012257"/>
    </source>
</evidence>
<dbReference type="EMBL" id="VCKW01000100">
    <property type="protein sequence ID" value="TMQ97455.1"/>
    <property type="molecule type" value="Genomic_DNA"/>
</dbReference>
<evidence type="ECO:0000313" key="8">
    <source>
        <dbReference type="EMBL" id="TMQ97455.1"/>
    </source>
</evidence>
<gene>
    <name evidence="8" type="primary">uraD</name>
    <name evidence="8" type="ORF">ETD83_20190</name>
</gene>
<comment type="catalytic activity">
    <reaction evidence="1">
        <text>5-hydroxy-2-oxo-4-ureido-2,5-dihydro-1H-imidazole-5-carboxylate + H(+) = (S)-allantoin + CO2</text>
        <dbReference type="Rhea" id="RHEA:26301"/>
        <dbReference type="ChEBI" id="CHEBI:15378"/>
        <dbReference type="ChEBI" id="CHEBI:15678"/>
        <dbReference type="ChEBI" id="CHEBI:16526"/>
        <dbReference type="ChEBI" id="CHEBI:58639"/>
        <dbReference type="EC" id="4.1.1.97"/>
    </reaction>
</comment>
<dbReference type="Gene3D" id="1.10.3330.10">
    <property type="entry name" value="Oxo-4-hydroxy-4-carboxy-5-ureidoimidazoline decarboxylase"/>
    <property type="match status" value="1"/>
</dbReference>
<dbReference type="OrthoDB" id="5243781at2"/>
<dbReference type="InterPro" id="IPR036778">
    <property type="entry name" value="OHCU_decarboxylase_sf"/>
</dbReference>
<sequence>MDSTVRTSCRSTTPRTAVCTAGKEERLLFTEADLSACCASRRWVTAVAGRPYRDLGELREASAKALDELAWPDVEEALSAHPRIGDRVGGWSRAEQSGMDDAASDVRAALIEGNRAYEDRFGHVFLICATGRTAADMLGDLRERLGNGAEAERAIVRRELAKIVDLRLTRLAGEWRA</sequence>
<feature type="domain" description="Oxo-4-hydroxy-4-carboxy-5-ureidoimidazoline decarboxylase" evidence="7">
    <location>
        <begin position="32"/>
        <end position="168"/>
    </location>
</feature>
<protein>
    <recommendedName>
        <fullName evidence="3">2-oxo-4-hydroxy-4-carboxy-5-ureidoimidazoline decarboxylase</fullName>
        <ecNumber evidence="3">4.1.1.97</ecNumber>
    </recommendedName>
</protein>
<evidence type="ECO:0000256" key="1">
    <source>
        <dbReference type="ARBA" id="ARBA00001163"/>
    </source>
</evidence>
<evidence type="ECO:0000259" key="7">
    <source>
        <dbReference type="Pfam" id="PF09349"/>
    </source>
</evidence>
<dbReference type="GO" id="GO:0019628">
    <property type="term" value="P:urate catabolic process"/>
    <property type="evidence" value="ECO:0007669"/>
    <property type="project" value="TreeGrafter"/>
</dbReference>
<proteinExistence type="predicted"/>
<evidence type="ECO:0000313" key="9">
    <source>
        <dbReference type="Proteomes" id="UP000309174"/>
    </source>
</evidence>
<accession>A0A5C4J9A4</accession>
<dbReference type="EC" id="4.1.1.97" evidence="3"/>
<comment type="pathway">
    <text evidence="2">Purine metabolism; urate degradation; (S)-allantoin from urate: step 3/3.</text>
</comment>
<evidence type="ECO:0000256" key="2">
    <source>
        <dbReference type="ARBA" id="ARBA00004754"/>
    </source>
</evidence>
<dbReference type="Pfam" id="PF09349">
    <property type="entry name" value="OHCU_decarbox"/>
    <property type="match status" value="1"/>
</dbReference>
<evidence type="ECO:0000256" key="6">
    <source>
        <dbReference type="ARBA" id="ARBA00023239"/>
    </source>
</evidence>
<keyword evidence="5" id="KW-0210">Decarboxylase</keyword>
<dbReference type="InterPro" id="IPR017595">
    <property type="entry name" value="OHCU_decarboxylase-2"/>
</dbReference>
<organism evidence="8 9">
    <name type="scientific">Actinomadura soli</name>
    <dbReference type="NCBI Taxonomy" id="2508997"/>
    <lineage>
        <taxon>Bacteria</taxon>
        <taxon>Bacillati</taxon>
        <taxon>Actinomycetota</taxon>
        <taxon>Actinomycetes</taxon>
        <taxon>Streptosporangiales</taxon>
        <taxon>Thermomonosporaceae</taxon>
        <taxon>Actinomadura</taxon>
    </lineage>
</organism>
<dbReference type="PANTHER" id="PTHR43466">
    <property type="entry name" value="2-OXO-4-HYDROXY-4-CARBOXY-5-UREIDOIMIDAZOLINE DECARBOXYLASE-RELATED"/>
    <property type="match status" value="1"/>
</dbReference>
<dbReference type="GO" id="GO:0051997">
    <property type="term" value="F:2-oxo-4-hydroxy-4-carboxy-5-ureidoimidazoline decarboxylase activity"/>
    <property type="evidence" value="ECO:0007669"/>
    <property type="project" value="UniProtKB-EC"/>
</dbReference>
<comment type="caution">
    <text evidence="8">The sequence shown here is derived from an EMBL/GenBank/DDBJ whole genome shotgun (WGS) entry which is preliminary data.</text>
</comment>
<dbReference type="NCBIfam" id="TIGR03180">
    <property type="entry name" value="UraD_2"/>
    <property type="match status" value="1"/>
</dbReference>
<name>A0A5C4J9A4_9ACTN</name>
<dbReference type="SUPFAM" id="SSF158694">
    <property type="entry name" value="UraD-Like"/>
    <property type="match status" value="1"/>
</dbReference>
<dbReference type="Proteomes" id="UP000309174">
    <property type="component" value="Unassembled WGS sequence"/>
</dbReference>
<dbReference type="AlphaFoldDB" id="A0A5C4J9A4"/>
<keyword evidence="9" id="KW-1185">Reference proteome</keyword>
<dbReference type="NCBIfam" id="NF010372">
    <property type="entry name" value="PRK13798.1"/>
    <property type="match status" value="1"/>
</dbReference>
<dbReference type="GO" id="GO:0006144">
    <property type="term" value="P:purine nucleobase metabolic process"/>
    <property type="evidence" value="ECO:0007669"/>
    <property type="project" value="UniProtKB-KW"/>
</dbReference>
<dbReference type="PANTHER" id="PTHR43466:SF1">
    <property type="entry name" value="2-OXO-4-HYDROXY-4-CARBOXY-5-UREIDOIMIDAZOLINE DECARBOXYLASE-RELATED"/>
    <property type="match status" value="1"/>
</dbReference>
<reference evidence="8 9" key="1">
    <citation type="submission" date="2019-05" db="EMBL/GenBank/DDBJ databases">
        <title>Draft genome sequence of Actinomadura sp. 14C53.</title>
        <authorList>
            <person name="Saricaoglu S."/>
            <person name="Isik K."/>
        </authorList>
    </citation>
    <scope>NUCLEOTIDE SEQUENCE [LARGE SCALE GENOMIC DNA]</scope>
    <source>
        <strain evidence="8 9">14C53</strain>
    </source>
</reference>
<evidence type="ECO:0000256" key="5">
    <source>
        <dbReference type="ARBA" id="ARBA00022793"/>
    </source>
</evidence>
<dbReference type="InterPro" id="IPR018020">
    <property type="entry name" value="OHCU_decarboxylase"/>
</dbReference>
<keyword evidence="4" id="KW-0659">Purine metabolism</keyword>
<evidence type="ECO:0000256" key="4">
    <source>
        <dbReference type="ARBA" id="ARBA00022631"/>
    </source>
</evidence>
<keyword evidence="6 8" id="KW-0456">Lyase</keyword>